<dbReference type="InterPro" id="IPR004332">
    <property type="entry name" value="Transposase_MuDR"/>
</dbReference>
<comment type="caution">
    <text evidence="7">The sequence shown here is derived from an EMBL/GenBank/DDBJ whole genome shotgun (WGS) entry which is preliminary data.</text>
</comment>
<feature type="compositionally biased region" description="Low complexity" evidence="5">
    <location>
        <begin position="173"/>
        <end position="186"/>
    </location>
</feature>
<evidence type="ECO:0000259" key="6">
    <source>
        <dbReference type="PROSITE" id="PS50966"/>
    </source>
</evidence>
<dbReference type="PANTHER" id="PTHR31973:SF149">
    <property type="entry name" value="SWIM-TYPE DOMAIN-CONTAINING PROTEIN"/>
    <property type="match status" value="1"/>
</dbReference>
<feature type="region of interest" description="Disordered" evidence="5">
    <location>
        <begin position="901"/>
        <end position="920"/>
    </location>
</feature>
<feature type="compositionally biased region" description="Basic and acidic residues" evidence="5">
    <location>
        <begin position="196"/>
        <end position="216"/>
    </location>
</feature>
<evidence type="ECO:0000256" key="3">
    <source>
        <dbReference type="ARBA" id="ARBA00022833"/>
    </source>
</evidence>
<gene>
    <name evidence="7" type="ORF">M8C21_014794</name>
</gene>
<keyword evidence="3" id="KW-0862">Zinc</keyword>
<dbReference type="SUPFAM" id="SSF54277">
    <property type="entry name" value="CAD &amp; PB1 domains"/>
    <property type="match status" value="1"/>
</dbReference>
<dbReference type="Pfam" id="PF03108">
    <property type="entry name" value="DBD_Tnp_Mut"/>
    <property type="match status" value="1"/>
</dbReference>
<dbReference type="Proteomes" id="UP001206925">
    <property type="component" value="Unassembled WGS sequence"/>
</dbReference>
<dbReference type="InterPro" id="IPR006564">
    <property type="entry name" value="Znf_PMZ"/>
</dbReference>
<feature type="region of interest" description="Disordered" evidence="5">
    <location>
        <begin position="113"/>
        <end position="339"/>
    </location>
</feature>
<organism evidence="7 8">
    <name type="scientific">Ambrosia artemisiifolia</name>
    <name type="common">Common ragweed</name>
    <dbReference type="NCBI Taxonomy" id="4212"/>
    <lineage>
        <taxon>Eukaryota</taxon>
        <taxon>Viridiplantae</taxon>
        <taxon>Streptophyta</taxon>
        <taxon>Embryophyta</taxon>
        <taxon>Tracheophyta</taxon>
        <taxon>Spermatophyta</taxon>
        <taxon>Magnoliopsida</taxon>
        <taxon>eudicotyledons</taxon>
        <taxon>Gunneridae</taxon>
        <taxon>Pentapetalae</taxon>
        <taxon>asterids</taxon>
        <taxon>campanulids</taxon>
        <taxon>Asterales</taxon>
        <taxon>Asteraceae</taxon>
        <taxon>Asteroideae</taxon>
        <taxon>Heliantheae alliance</taxon>
        <taxon>Heliantheae</taxon>
        <taxon>Ambrosia</taxon>
    </lineage>
</organism>
<evidence type="ECO:0000256" key="1">
    <source>
        <dbReference type="ARBA" id="ARBA00022723"/>
    </source>
</evidence>
<dbReference type="EMBL" id="JAMZMK010011894">
    <property type="protein sequence ID" value="KAI7725612.1"/>
    <property type="molecule type" value="Genomic_DNA"/>
</dbReference>
<feature type="compositionally biased region" description="Polar residues" evidence="5">
    <location>
        <begin position="227"/>
        <end position="239"/>
    </location>
</feature>
<dbReference type="SMART" id="SM00575">
    <property type="entry name" value="ZnF_PMZ"/>
    <property type="match status" value="1"/>
</dbReference>
<protein>
    <recommendedName>
        <fullName evidence="6">SWIM-type domain-containing protein</fullName>
    </recommendedName>
</protein>
<accession>A0AAD5BLI4</accession>
<dbReference type="AlphaFoldDB" id="A0AAD5BLI4"/>
<evidence type="ECO:0000313" key="8">
    <source>
        <dbReference type="Proteomes" id="UP001206925"/>
    </source>
</evidence>
<feature type="compositionally biased region" description="Basic and acidic residues" evidence="5">
    <location>
        <begin position="911"/>
        <end position="920"/>
    </location>
</feature>
<feature type="compositionally biased region" description="Low complexity" evidence="5">
    <location>
        <begin position="217"/>
        <end position="226"/>
    </location>
</feature>
<dbReference type="Pfam" id="PF04434">
    <property type="entry name" value="SWIM"/>
    <property type="match status" value="1"/>
</dbReference>
<dbReference type="Pfam" id="PF10551">
    <property type="entry name" value="MULE"/>
    <property type="match status" value="1"/>
</dbReference>
<dbReference type="InterPro" id="IPR000270">
    <property type="entry name" value="PB1_dom"/>
</dbReference>
<evidence type="ECO:0000256" key="2">
    <source>
        <dbReference type="ARBA" id="ARBA00022771"/>
    </source>
</evidence>
<dbReference type="SMART" id="SM00666">
    <property type="entry name" value="PB1"/>
    <property type="match status" value="1"/>
</dbReference>
<name>A0AAD5BLI4_AMBAR</name>
<keyword evidence="2 4" id="KW-0863">Zinc-finger</keyword>
<evidence type="ECO:0000256" key="4">
    <source>
        <dbReference type="PROSITE-ProRule" id="PRU00325"/>
    </source>
</evidence>
<feature type="domain" description="SWIM-type" evidence="6">
    <location>
        <begin position="795"/>
        <end position="835"/>
    </location>
</feature>
<proteinExistence type="predicted"/>
<dbReference type="Pfam" id="PF00564">
    <property type="entry name" value="PB1"/>
    <property type="match status" value="1"/>
</dbReference>
<dbReference type="GO" id="GO:0008270">
    <property type="term" value="F:zinc ion binding"/>
    <property type="evidence" value="ECO:0007669"/>
    <property type="project" value="UniProtKB-KW"/>
</dbReference>
<keyword evidence="1" id="KW-0479">Metal-binding</keyword>
<evidence type="ECO:0000313" key="7">
    <source>
        <dbReference type="EMBL" id="KAI7725612.1"/>
    </source>
</evidence>
<dbReference type="InterPro" id="IPR018289">
    <property type="entry name" value="MULE_transposase_dom"/>
</dbReference>
<reference evidence="7" key="1">
    <citation type="submission" date="2022-06" db="EMBL/GenBank/DDBJ databases">
        <title>Uncovering the hologenomic basis of an extraordinary plant invasion.</title>
        <authorList>
            <person name="Bieker V.C."/>
            <person name="Martin M.D."/>
            <person name="Gilbert T."/>
            <person name="Hodgins K."/>
            <person name="Battlay P."/>
            <person name="Petersen B."/>
            <person name="Wilson J."/>
        </authorList>
    </citation>
    <scope>NUCLEOTIDE SEQUENCE</scope>
    <source>
        <strain evidence="7">AA19_3_7</strain>
        <tissue evidence="7">Leaf</tissue>
    </source>
</reference>
<evidence type="ECO:0000256" key="5">
    <source>
        <dbReference type="SAM" id="MobiDB-lite"/>
    </source>
</evidence>
<sequence length="1036" mass="116039">MAKGKLILICQSGGEFVTNDDGTMSYSGGEANAANVTSETPFSDLKLNLAETCDLNQDTVTVKYFLPGNKRNLITVKNDKDVKRMIDFHGDAITAEVFVMGTPGFNRSALEMQTKRQNPTENDETVNNDNLSAKKDEKIKQGKAGPKKEKKVKKEDKVAKSPIASPTRRTRRSVAAAAAAANAEASSNKKRKQKGKQKEKEKEKEKENSDSDDSSKSEGSTGDTSSNAETEQVNVTVDSDCSPDFVPSRYPKRKKADASPADSVKKQRRTPSWKVGANGRPTIVSESAGSKSRGSSGNKTSQRKSGRLAAKGKNSQEKKSGKKRGRPPAITSDKEQEDVVGPTALDMCDDDVAPETLVSLWKSAITGVGQQFTNVHEFQETLRRYAIANDFEFKLKKNDKNRVVGECAGEGCSWKINAVWVPSTESFKIKTMNNVHKCDKESNNWLLNTIKEKLQESPHLKPKEIANGLLQDFKVDSNRTEVFDGKAISREQLHGSDKDAYNKLPWFSEKIMETNPGSFSKLVIGENKRFKALFVSFYSSLCGFLNGCRPLLFLEATSTWSKYGEVLITANAIDGNDDFFPVAFAIVDVEDDNNWRWFLGQLKATIFNSQQPITFVFDREKNLKTSVLELFEGSNVGYSIYHLLESFKRNVKGPFLGDGKSFLPYYFLAAAHAVRLVGFKKSTEQIKQISSQAYDWVMQTEPEHWATSYFKGERYNHIIDDVSGSLSKLMEEYRELPILHKIDAIIRMMIDAVNDAKLDGSMWSTHLTPSKEKQLQEENLKSSGLKVLISSDTLFEVREDSTHVVNTSTWSCTCLGWKETGLPCRHALAVCALIGRSPYEFCSSYFTVDAYRLTYFEPINPVPIEREEAEKIEIEQVGGEKEQAFIVEDVHAETGEKIQAEEEKVEIETESETKTDKEECEKVEIEDEKGEKMEIEITWGDNEEGGKVEGEKVEIEKDEGEKGKIAADEEDGLRHVLVLPPIPVQTVDVMKEKMDWDEAEVETKRTVTCTKCKQPGHNKKSCNLYQLQQQDTSQQV</sequence>
<dbReference type="PROSITE" id="PS50966">
    <property type="entry name" value="ZF_SWIM"/>
    <property type="match status" value="1"/>
</dbReference>
<keyword evidence="8" id="KW-1185">Reference proteome</keyword>
<feature type="compositionally biased region" description="Low complexity" evidence="5">
    <location>
        <begin position="285"/>
        <end position="300"/>
    </location>
</feature>
<dbReference type="InterPro" id="IPR007527">
    <property type="entry name" value="Znf_SWIM"/>
</dbReference>
<dbReference type="PANTHER" id="PTHR31973">
    <property type="entry name" value="POLYPROTEIN, PUTATIVE-RELATED"/>
    <property type="match status" value="1"/>
</dbReference>